<sequence>MVRIVIATMAIHNYIRRENHADRLFHGVENMNNDEDRTAETLYAQVQLERDQLAQVQPERNE</sequence>
<dbReference type="EMBL" id="JAUJYO010000001">
    <property type="protein sequence ID" value="KAK1326724.1"/>
    <property type="molecule type" value="Genomic_DNA"/>
</dbReference>
<proteinExistence type="predicted"/>
<dbReference type="AlphaFoldDB" id="A0AAV9FRI3"/>
<name>A0AAV9FRI3_ACOCL</name>
<comment type="caution">
    <text evidence="1">The sequence shown here is derived from an EMBL/GenBank/DDBJ whole genome shotgun (WGS) entry which is preliminary data.</text>
</comment>
<protein>
    <submittedName>
        <fullName evidence="1">Uncharacterized protein</fullName>
    </submittedName>
</protein>
<keyword evidence="2" id="KW-1185">Reference proteome</keyword>
<evidence type="ECO:0000313" key="1">
    <source>
        <dbReference type="EMBL" id="KAK1326724.1"/>
    </source>
</evidence>
<organism evidence="1 2">
    <name type="scientific">Acorus calamus</name>
    <name type="common">Sweet flag</name>
    <dbReference type="NCBI Taxonomy" id="4465"/>
    <lineage>
        <taxon>Eukaryota</taxon>
        <taxon>Viridiplantae</taxon>
        <taxon>Streptophyta</taxon>
        <taxon>Embryophyta</taxon>
        <taxon>Tracheophyta</taxon>
        <taxon>Spermatophyta</taxon>
        <taxon>Magnoliopsida</taxon>
        <taxon>Liliopsida</taxon>
        <taxon>Acoraceae</taxon>
        <taxon>Acorus</taxon>
    </lineage>
</organism>
<evidence type="ECO:0000313" key="2">
    <source>
        <dbReference type="Proteomes" id="UP001180020"/>
    </source>
</evidence>
<reference evidence="1" key="2">
    <citation type="submission" date="2023-06" db="EMBL/GenBank/DDBJ databases">
        <authorList>
            <person name="Ma L."/>
            <person name="Liu K.-W."/>
            <person name="Li Z."/>
            <person name="Hsiao Y.-Y."/>
            <person name="Qi Y."/>
            <person name="Fu T."/>
            <person name="Tang G."/>
            <person name="Zhang D."/>
            <person name="Sun W.-H."/>
            <person name="Liu D.-K."/>
            <person name="Li Y."/>
            <person name="Chen G.-Z."/>
            <person name="Liu X.-D."/>
            <person name="Liao X.-Y."/>
            <person name="Jiang Y.-T."/>
            <person name="Yu X."/>
            <person name="Hao Y."/>
            <person name="Huang J."/>
            <person name="Zhao X.-W."/>
            <person name="Ke S."/>
            <person name="Chen Y.-Y."/>
            <person name="Wu W.-L."/>
            <person name="Hsu J.-L."/>
            <person name="Lin Y.-F."/>
            <person name="Huang M.-D."/>
            <person name="Li C.-Y."/>
            <person name="Huang L."/>
            <person name="Wang Z.-W."/>
            <person name="Zhao X."/>
            <person name="Zhong W.-Y."/>
            <person name="Peng D.-H."/>
            <person name="Ahmad S."/>
            <person name="Lan S."/>
            <person name="Zhang J.-S."/>
            <person name="Tsai W.-C."/>
            <person name="Van De Peer Y."/>
            <person name="Liu Z.-J."/>
        </authorList>
    </citation>
    <scope>NUCLEOTIDE SEQUENCE</scope>
    <source>
        <strain evidence="1">CP</strain>
        <tissue evidence="1">Leaves</tissue>
    </source>
</reference>
<accession>A0AAV9FRI3</accession>
<gene>
    <name evidence="1" type="ORF">QJS10_CPA01g01817</name>
</gene>
<dbReference type="Proteomes" id="UP001180020">
    <property type="component" value="Unassembled WGS sequence"/>
</dbReference>
<reference evidence="1" key="1">
    <citation type="journal article" date="2023" name="Nat. Commun.">
        <title>Diploid and tetraploid genomes of Acorus and the evolution of monocots.</title>
        <authorList>
            <person name="Ma L."/>
            <person name="Liu K.W."/>
            <person name="Li Z."/>
            <person name="Hsiao Y.Y."/>
            <person name="Qi Y."/>
            <person name="Fu T."/>
            <person name="Tang G.D."/>
            <person name="Zhang D."/>
            <person name="Sun W.H."/>
            <person name="Liu D.K."/>
            <person name="Li Y."/>
            <person name="Chen G.Z."/>
            <person name="Liu X.D."/>
            <person name="Liao X.Y."/>
            <person name="Jiang Y.T."/>
            <person name="Yu X."/>
            <person name="Hao Y."/>
            <person name="Huang J."/>
            <person name="Zhao X.W."/>
            <person name="Ke S."/>
            <person name="Chen Y.Y."/>
            <person name="Wu W.L."/>
            <person name="Hsu J.L."/>
            <person name="Lin Y.F."/>
            <person name="Huang M.D."/>
            <person name="Li C.Y."/>
            <person name="Huang L."/>
            <person name="Wang Z.W."/>
            <person name="Zhao X."/>
            <person name="Zhong W.Y."/>
            <person name="Peng D.H."/>
            <person name="Ahmad S."/>
            <person name="Lan S."/>
            <person name="Zhang J.S."/>
            <person name="Tsai W.C."/>
            <person name="Van de Peer Y."/>
            <person name="Liu Z.J."/>
        </authorList>
    </citation>
    <scope>NUCLEOTIDE SEQUENCE</scope>
    <source>
        <strain evidence="1">CP</strain>
    </source>
</reference>